<dbReference type="RefSeq" id="WP_044617778.1">
    <property type="nucleotide sequence ID" value="NZ_CP007142.1"/>
</dbReference>
<dbReference type="PATRIC" id="fig|1445510.3.peg.3417"/>
<dbReference type="Pfam" id="PF04986">
    <property type="entry name" value="Y2_Tnp"/>
    <property type="match status" value="1"/>
</dbReference>
<organism evidence="3 4">
    <name type="scientific">Gynuella sunshinyii YC6258</name>
    <dbReference type="NCBI Taxonomy" id="1445510"/>
    <lineage>
        <taxon>Bacteria</taxon>
        <taxon>Pseudomonadati</taxon>
        <taxon>Pseudomonadota</taxon>
        <taxon>Gammaproteobacteria</taxon>
        <taxon>Oceanospirillales</taxon>
        <taxon>Saccharospirillaceae</taxon>
        <taxon>Gynuella</taxon>
    </lineage>
</organism>
<gene>
    <name evidence="3" type="ORF">YC6258_03454</name>
</gene>
<dbReference type="AlphaFoldDB" id="A0A0C5V7U2"/>
<accession>A0A0C5V7U2</accession>
<dbReference type="KEGG" id="gsn:YC6258_03454"/>
<dbReference type="Proteomes" id="UP000032266">
    <property type="component" value="Chromosome"/>
</dbReference>
<feature type="domain" description="Transposase zinc-binding" evidence="2">
    <location>
        <begin position="6"/>
        <end position="97"/>
    </location>
</feature>
<keyword evidence="4" id="KW-1185">Reference proteome</keyword>
<feature type="domain" description="Transposase IS801/IS1294" evidence="1">
    <location>
        <begin position="139"/>
        <end position="298"/>
    </location>
</feature>
<evidence type="ECO:0000313" key="4">
    <source>
        <dbReference type="Proteomes" id="UP000032266"/>
    </source>
</evidence>
<dbReference type="GO" id="GO:0006313">
    <property type="term" value="P:DNA transposition"/>
    <property type="evidence" value="ECO:0007669"/>
    <property type="project" value="InterPro"/>
</dbReference>
<evidence type="ECO:0000259" key="1">
    <source>
        <dbReference type="Pfam" id="PF04986"/>
    </source>
</evidence>
<dbReference type="PANTHER" id="PTHR37023">
    <property type="entry name" value="TRANSPOSASE"/>
    <property type="match status" value="1"/>
</dbReference>
<dbReference type="GO" id="GO:0003677">
    <property type="term" value="F:DNA binding"/>
    <property type="evidence" value="ECO:0007669"/>
    <property type="project" value="InterPro"/>
</dbReference>
<reference evidence="3 4" key="1">
    <citation type="submission" date="2014-01" db="EMBL/GenBank/DDBJ databases">
        <title>Full genme sequencing of cellulolytic bacterium Gynuella sunshinyii YC6258T gen. nov., sp. nov.</title>
        <authorList>
            <person name="Khan H."/>
            <person name="Chung E.J."/>
            <person name="Chung Y.R."/>
        </authorList>
    </citation>
    <scope>NUCLEOTIDE SEQUENCE [LARGE SCALE GENOMIC DNA]</scope>
    <source>
        <strain evidence="3 4">YC6258</strain>
    </source>
</reference>
<dbReference type="HOGENOM" id="CLU_038153_1_0_6"/>
<sequence>MTLVEIIERYWPRLLARPGVQITAQQRSAIHALLGCRTERYGTMDLACRQCAGTMERHLACGHRFCNQCQHHNTRQWLVRQQQKRLPVRYFLATFTLPYELRALAQHHPRIVYAALFQCAAKTLQDFALNSPRLHARLGLTAVLHTHTRRLDYHPHVHIVVPGGGVHRAHKEWRKLKGNYLFNGRALAKVFRARLLTQLRDAGLALPTTPSQWVVQCQDVGHGESALKYLSRYLYRGVLSNHNLLSDDGQQVTFRYTDNQTQTVQTRTLPGEDFLLLLLQHVLPTGFRRVRDYGFLHGNAKALLKIIQWVLRVNLSRIEPIKRACFLCPYCQQAMVITNITRRKRPPG</sequence>
<dbReference type="InterPro" id="IPR007069">
    <property type="entry name" value="Transposase_32"/>
</dbReference>
<dbReference type="EMBL" id="CP007142">
    <property type="protein sequence ID" value="AJQ95490.1"/>
    <property type="molecule type" value="Genomic_DNA"/>
</dbReference>
<dbReference type="Pfam" id="PF14319">
    <property type="entry name" value="Zn_Tnp_IS91"/>
    <property type="match status" value="1"/>
</dbReference>
<dbReference type="STRING" id="1445510.YC6258_03454"/>
<protein>
    <submittedName>
        <fullName evidence="3">Uncharacterized protein</fullName>
    </submittedName>
</protein>
<evidence type="ECO:0000313" key="3">
    <source>
        <dbReference type="EMBL" id="AJQ95490.1"/>
    </source>
</evidence>
<dbReference type="OrthoDB" id="6979325at2"/>
<dbReference type="PANTHER" id="PTHR37023:SF1">
    <property type="entry name" value="ISSOD25 TRANSPOSASE TNPA_ISSOD25"/>
    <property type="match status" value="1"/>
</dbReference>
<dbReference type="InterPro" id="IPR026889">
    <property type="entry name" value="Zn_Tnp"/>
</dbReference>
<evidence type="ECO:0000259" key="2">
    <source>
        <dbReference type="Pfam" id="PF14319"/>
    </source>
</evidence>
<name>A0A0C5V7U2_9GAMM</name>
<dbReference type="GO" id="GO:0004803">
    <property type="term" value="F:transposase activity"/>
    <property type="evidence" value="ECO:0007669"/>
    <property type="project" value="InterPro"/>
</dbReference>
<proteinExistence type="predicted"/>